<protein>
    <submittedName>
        <fullName evidence="2">Uncharacterized protein</fullName>
    </submittedName>
</protein>
<evidence type="ECO:0000313" key="2">
    <source>
        <dbReference type="EMBL" id="KAJ1608525.1"/>
    </source>
</evidence>
<proteinExistence type="predicted"/>
<comment type="caution">
    <text evidence="2">The sequence shown here is derived from an EMBL/GenBank/DDBJ whole genome shotgun (WGS) entry which is preliminary data.</text>
</comment>
<feature type="region of interest" description="Disordered" evidence="1">
    <location>
        <begin position="1"/>
        <end position="56"/>
    </location>
</feature>
<gene>
    <name evidence="2" type="ORF">OJ252_2492</name>
</gene>
<organism evidence="2 3">
    <name type="scientific">Cryptosporidium canis</name>
    <dbReference type="NCBI Taxonomy" id="195482"/>
    <lineage>
        <taxon>Eukaryota</taxon>
        <taxon>Sar</taxon>
        <taxon>Alveolata</taxon>
        <taxon>Apicomplexa</taxon>
        <taxon>Conoidasida</taxon>
        <taxon>Coccidia</taxon>
        <taxon>Eucoccidiorida</taxon>
        <taxon>Eimeriorina</taxon>
        <taxon>Cryptosporidiidae</taxon>
        <taxon>Cryptosporidium</taxon>
    </lineage>
</organism>
<dbReference type="Proteomes" id="UP001071777">
    <property type="component" value="Unassembled WGS sequence"/>
</dbReference>
<name>A0ABQ8P812_9CRYT</name>
<reference evidence="2" key="1">
    <citation type="submission" date="2022-10" db="EMBL/GenBank/DDBJ databases">
        <title>Adaptive evolution leads to modifications in subtelomeric GC content in a zoonotic Cryptosporidium species.</title>
        <authorList>
            <person name="Li J."/>
            <person name="Feng Y."/>
            <person name="Xiao L."/>
        </authorList>
    </citation>
    <scope>NUCLEOTIDE SEQUENCE</scope>
    <source>
        <strain evidence="2">25894</strain>
    </source>
</reference>
<keyword evidence="3" id="KW-1185">Reference proteome</keyword>
<dbReference type="EMBL" id="JAPCXB010000094">
    <property type="protein sequence ID" value="KAJ1608525.1"/>
    <property type="molecule type" value="Genomic_DNA"/>
</dbReference>
<evidence type="ECO:0000256" key="1">
    <source>
        <dbReference type="SAM" id="MobiDB-lite"/>
    </source>
</evidence>
<sequence>PRSRTSDLSETEEERGATVSGGTPDLRKTQLDAASPSRLRDLGEDESDQRVVGAPDRQGEQLGKHLEDVNVQSVLNQLSQDVQRPAPLPLDEVTQYVVPPLRPQDPLFNALELLAVDDVPLPLLLVVNARVIEHQRLNDVQNGLGTHVRLEKVRYQIQRMYIVCQPLLQRHSLDGPLVVDRDYGVSLEPRIKGKEHRPIMVYG</sequence>
<evidence type="ECO:0000313" key="3">
    <source>
        <dbReference type="Proteomes" id="UP001071777"/>
    </source>
</evidence>
<feature type="non-terminal residue" evidence="2">
    <location>
        <position position="1"/>
    </location>
</feature>
<accession>A0ABQ8P812</accession>